<keyword evidence="2" id="KW-1185">Reference proteome</keyword>
<name>A0A3Q3FUN6_9LABR</name>
<dbReference type="Ensembl" id="ENSLBET00000025611.1">
    <property type="protein sequence ID" value="ENSLBEP00000024356.1"/>
    <property type="gene ID" value="ENSLBEG00000018655.1"/>
</dbReference>
<dbReference type="Proteomes" id="UP000261660">
    <property type="component" value="Unplaced"/>
</dbReference>
<reference evidence="1" key="1">
    <citation type="submission" date="2025-08" db="UniProtKB">
        <authorList>
            <consortium name="Ensembl"/>
        </authorList>
    </citation>
    <scope>IDENTIFICATION</scope>
</reference>
<dbReference type="InParanoid" id="A0A3Q3FUN6"/>
<protein>
    <submittedName>
        <fullName evidence="1">Uncharacterized protein</fullName>
    </submittedName>
</protein>
<reference evidence="1" key="2">
    <citation type="submission" date="2025-09" db="UniProtKB">
        <authorList>
            <consortium name="Ensembl"/>
        </authorList>
    </citation>
    <scope>IDENTIFICATION</scope>
</reference>
<organism evidence="1 2">
    <name type="scientific">Labrus bergylta</name>
    <name type="common">ballan wrasse</name>
    <dbReference type="NCBI Taxonomy" id="56723"/>
    <lineage>
        <taxon>Eukaryota</taxon>
        <taxon>Metazoa</taxon>
        <taxon>Chordata</taxon>
        <taxon>Craniata</taxon>
        <taxon>Vertebrata</taxon>
        <taxon>Euteleostomi</taxon>
        <taxon>Actinopterygii</taxon>
        <taxon>Neopterygii</taxon>
        <taxon>Teleostei</taxon>
        <taxon>Neoteleostei</taxon>
        <taxon>Acanthomorphata</taxon>
        <taxon>Eupercaria</taxon>
        <taxon>Labriformes</taxon>
        <taxon>Labridae</taxon>
        <taxon>Labrus</taxon>
    </lineage>
</organism>
<dbReference type="AlphaFoldDB" id="A0A3Q3FUN6"/>
<accession>A0A3Q3FUN6</accession>
<sequence>MNQNLKTHFLCTTPRVRALGKMGYSVEINEDIEPRRYFRSGLENAYVSTPSSSREADRRPIRFIYLFY</sequence>
<dbReference type="GeneTree" id="ENSGT00940000181184"/>
<dbReference type="STRING" id="56723.ENSLBEP00000024356"/>
<proteinExistence type="predicted"/>
<evidence type="ECO:0000313" key="2">
    <source>
        <dbReference type="Proteomes" id="UP000261660"/>
    </source>
</evidence>
<evidence type="ECO:0000313" key="1">
    <source>
        <dbReference type="Ensembl" id="ENSLBEP00000024356.1"/>
    </source>
</evidence>